<accession>A0AAJ6QPZ4</accession>
<dbReference type="AlphaFoldDB" id="A0AAJ6QPZ4"/>
<dbReference type="GeneID" id="100908914"/>
<dbReference type="SUPFAM" id="SSF48371">
    <property type="entry name" value="ARM repeat"/>
    <property type="match status" value="1"/>
</dbReference>
<name>A0AAJ6QPZ4_9ACAR</name>
<keyword evidence="1" id="KW-1185">Reference proteome</keyword>
<evidence type="ECO:0000313" key="1">
    <source>
        <dbReference type="Proteomes" id="UP000694867"/>
    </source>
</evidence>
<reference evidence="2" key="1">
    <citation type="submission" date="2025-08" db="UniProtKB">
        <authorList>
            <consortium name="RefSeq"/>
        </authorList>
    </citation>
    <scope>IDENTIFICATION</scope>
</reference>
<proteinExistence type="predicted"/>
<dbReference type="InterPro" id="IPR016024">
    <property type="entry name" value="ARM-type_fold"/>
</dbReference>
<sequence length="638" mass="71656">MSISSSSTREEDTLSVVSSIRHDNLAQVLENLPKQLTKESLLRLHRACLECDTKYLPQSVEVADMLLSVLLDKQTPAAEQQLALTVLQHFISQQQLECVLPSLSIPQIELLLPLLFVAIKDFSAVDSRLLDALKDPKVNSITKRSILCFYTQLAQISPDRVSPQAKDTIIGIIPLWLNDPSLKNFTASNQVRSHTSDQFLNVATFSLLPVWLGVSHSENHPKKSALFEATMEYSAAVVELAMQINATENATVLCQAVQCLNELCTYDESQQSWAIKVVNKIKSVDFLLCLQVESFCCKFSQDPQRSVALANVSVSSIISAALSNTSNAHTVVEFLRSNLQNIARHVQYNFPGYLKIFARFPKHIDLTEVLAASITEENFEHVFRKLLLCPAVTAALIAPHDKLRQDVVDAIKPTLDMLLGETFSSDARGDLYLERMVSSLASMKHYRRVALAASTVANSLLHTYFETLESKYPQRYFELLSRLLCKFPKRLVLPVEGYLEEIQHMIIELFCENVSFIPNVAETLRQSEHAAVVIVKLLGDAEEDTCEDYLSVLMEHLQKYSRGSRIIRVVNAAALVAQKVSPEQRSLLLETLSQMNIKPSEAELNERINQVSAEIQQNETLIYTNSVLFNIIDNLYRS</sequence>
<gene>
    <name evidence="2" type="primary">LOC100908914</name>
</gene>
<dbReference type="Proteomes" id="UP000694867">
    <property type="component" value="Unplaced"/>
</dbReference>
<organism evidence="1 2">
    <name type="scientific">Galendromus occidentalis</name>
    <name type="common">western predatory mite</name>
    <dbReference type="NCBI Taxonomy" id="34638"/>
    <lineage>
        <taxon>Eukaryota</taxon>
        <taxon>Metazoa</taxon>
        <taxon>Ecdysozoa</taxon>
        <taxon>Arthropoda</taxon>
        <taxon>Chelicerata</taxon>
        <taxon>Arachnida</taxon>
        <taxon>Acari</taxon>
        <taxon>Parasitiformes</taxon>
        <taxon>Mesostigmata</taxon>
        <taxon>Gamasina</taxon>
        <taxon>Phytoseioidea</taxon>
        <taxon>Phytoseiidae</taxon>
        <taxon>Typhlodrominae</taxon>
        <taxon>Galendromus</taxon>
    </lineage>
</organism>
<dbReference type="RefSeq" id="XP_003740070.1">
    <property type="nucleotide sequence ID" value="XM_003740022.1"/>
</dbReference>
<evidence type="ECO:0000313" key="2">
    <source>
        <dbReference type="RefSeq" id="XP_003740070.1"/>
    </source>
</evidence>
<dbReference type="KEGG" id="goe:100908914"/>
<protein>
    <submittedName>
        <fullName evidence="2">Uncharacterized protein LOC100908914</fullName>
    </submittedName>
</protein>